<dbReference type="SUPFAM" id="SSF51905">
    <property type="entry name" value="FAD/NAD(P)-binding domain"/>
    <property type="match status" value="1"/>
</dbReference>
<feature type="region of interest" description="Disordered" evidence="5">
    <location>
        <begin position="502"/>
        <end position="534"/>
    </location>
</feature>
<dbReference type="GO" id="GO:0008202">
    <property type="term" value="P:steroid metabolic process"/>
    <property type="evidence" value="ECO:0007669"/>
    <property type="project" value="UniProtKB-ARBA"/>
</dbReference>
<accession>A0A5M4FC96</accession>
<dbReference type="InterPro" id="IPR050315">
    <property type="entry name" value="FAD-oxidoreductase_2"/>
</dbReference>
<keyword evidence="2" id="KW-0285">Flavoprotein</keyword>
<dbReference type="RefSeq" id="WP_149690624.1">
    <property type="nucleotide sequence ID" value="NZ_SDPQ02000003.1"/>
</dbReference>
<dbReference type="OrthoDB" id="337830at2"/>
<keyword evidence="3" id="KW-0274">FAD</keyword>
<comment type="caution">
    <text evidence="7">The sequence shown here is derived from an EMBL/GenBank/DDBJ whole genome shotgun (WGS) entry which is preliminary data.</text>
</comment>
<keyword evidence="4" id="KW-0560">Oxidoreductase</keyword>
<evidence type="ECO:0000313" key="8">
    <source>
        <dbReference type="Proteomes" id="UP000380867"/>
    </source>
</evidence>
<organism evidence="7 8">
    <name type="scientific">Aeromicrobium ginsengisoli</name>
    <dbReference type="NCBI Taxonomy" id="363867"/>
    <lineage>
        <taxon>Bacteria</taxon>
        <taxon>Bacillati</taxon>
        <taxon>Actinomycetota</taxon>
        <taxon>Actinomycetes</taxon>
        <taxon>Propionibacteriales</taxon>
        <taxon>Nocardioidaceae</taxon>
        <taxon>Aeromicrobium</taxon>
    </lineage>
</organism>
<evidence type="ECO:0000256" key="3">
    <source>
        <dbReference type="ARBA" id="ARBA00022827"/>
    </source>
</evidence>
<dbReference type="InterPro" id="IPR027477">
    <property type="entry name" value="Succ_DH/fumarate_Rdtase_cat_sf"/>
</dbReference>
<reference evidence="7" key="1">
    <citation type="submission" date="2019-09" db="EMBL/GenBank/DDBJ databases">
        <authorList>
            <person name="Li J."/>
        </authorList>
    </citation>
    <scope>NUCLEOTIDE SEQUENCE [LARGE SCALE GENOMIC DNA]</scope>
    <source>
        <strain evidence="7">JCM 14732</strain>
    </source>
</reference>
<dbReference type="Gene3D" id="3.90.700.10">
    <property type="entry name" value="Succinate dehydrogenase/fumarate reductase flavoprotein, catalytic domain"/>
    <property type="match status" value="1"/>
</dbReference>
<dbReference type="Gene3D" id="3.50.50.60">
    <property type="entry name" value="FAD/NAD(P)-binding domain"/>
    <property type="match status" value="1"/>
</dbReference>
<evidence type="ECO:0000259" key="6">
    <source>
        <dbReference type="Pfam" id="PF00890"/>
    </source>
</evidence>
<dbReference type="AlphaFoldDB" id="A0A5M4FC96"/>
<evidence type="ECO:0000256" key="4">
    <source>
        <dbReference type="ARBA" id="ARBA00023002"/>
    </source>
</evidence>
<evidence type="ECO:0000256" key="2">
    <source>
        <dbReference type="ARBA" id="ARBA00022630"/>
    </source>
</evidence>
<feature type="domain" description="FAD-dependent oxidoreductase 2 FAD-binding" evidence="6">
    <location>
        <begin position="27"/>
        <end position="458"/>
    </location>
</feature>
<dbReference type="GO" id="GO:0033765">
    <property type="term" value="F:steroid dehydrogenase activity, acting on the CH-CH group of donors"/>
    <property type="evidence" value="ECO:0007669"/>
    <property type="project" value="UniProtKB-ARBA"/>
</dbReference>
<dbReference type="InterPro" id="IPR003953">
    <property type="entry name" value="FAD-dep_OxRdtase_2_FAD-bd"/>
</dbReference>
<name>A0A5M4FC96_9ACTN</name>
<dbReference type="Proteomes" id="UP000380867">
    <property type="component" value="Unassembled WGS sequence"/>
</dbReference>
<dbReference type="NCBIfam" id="NF005510">
    <property type="entry name" value="PRK07121.1-3"/>
    <property type="match status" value="1"/>
</dbReference>
<sequence length="534" mass="56288">MSDKPQNTEIPAALPADGITSWSDEVDVLVIGAGMAGTAAAIEAASAGARVLVIDRGGRLSCTSAMAGGHFYLGGGTAVQQVSGYEDTPEEMAKYLQAVSPDCDPEKIRLYSEGSVEHFGWLESLGFEFERSFYADKSVMAPGTQGVMFTGNEKVWPFHDIARPAPRGHQPPVVGDSGGGALVLDLALKRLDELGVEVRFETGATALVTEGDRVVGVTWKRFTETGAIHADTVVVAAGGFVMNPDMVHAFAPPLEALLARGMALGNTYDDGLGIRLGESVGGATEHMDGAFLTAPFYPPGDLVKGICVNNQGERFVAEDSYHSRTSAFVFDQPEQKAWLILDSAHMAEPAYGLQPLVDGWETVAEMEVGLGVPEGSLARTLDDYNAAARDGHDPAFHKAADYVAPLDQPPYGAYDLTPGQAFYSGFTCGGLRVDPDGRVLRDDRSVVDGLYAAGACASNIAVDGKGYASGTQLGEASFFGRRAGRHAASRTHENVTQITPGRYSTDVATAPSTGVLHSGSRHPGADGPQEESWA</sequence>
<comment type="cofactor">
    <cofactor evidence="1">
        <name>FAD</name>
        <dbReference type="ChEBI" id="CHEBI:57692"/>
    </cofactor>
</comment>
<dbReference type="SUPFAM" id="SSF56425">
    <property type="entry name" value="Succinate dehydrogenase/fumarate reductase flavoprotein, catalytic domain"/>
    <property type="match status" value="1"/>
</dbReference>
<dbReference type="PANTHER" id="PTHR43400">
    <property type="entry name" value="FUMARATE REDUCTASE"/>
    <property type="match status" value="1"/>
</dbReference>
<dbReference type="PANTHER" id="PTHR43400:SF10">
    <property type="entry name" value="3-OXOSTEROID 1-DEHYDROGENASE"/>
    <property type="match status" value="1"/>
</dbReference>
<keyword evidence="8" id="KW-1185">Reference proteome</keyword>
<protein>
    <submittedName>
        <fullName evidence="7">FAD-binding protein</fullName>
    </submittedName>
</protein>
<evidence type="ECO:0000256" key="5">
    <source>
        <dbReference type="SAM" id="MobiDB-lite"/>
    </source>
</evidence>
<proteinExistence type="predicted"/>
<dbReference type="PRINTS" id="PR00411">
    <property type="entry name" value="PNDRDTASEI"/>
</dbReference>
<dbReference type="InterPro" id="IPR036188">
    <property type="entry name" value="FAD/NAD-bd_sf"/>
</dbReference>
<evidence type="ECO:0000313" key="7">
    <source>
        <dbReference type="EMBL" id="KAA1395976.1"/>
    </source>
</evidence>
<evidence type="ECO:0000256" key="1">
    <source>
        <dbReference type="ARBA" id="ARBA00001974"/>
    </source>
</evidence>
<gene>
    <name evidence="7" type="ORF">ESP70_017770</name>
</gene>
<dbReference type="NCBIfam" id="NF005508">
    <property type="entry name" value="PRK07121.1-1"/>
    <property type="match status" value="1"/>
</dbReference>
<dbReference type="EMBL" id="SDPQ02000003">
    <property type="protein sequence ID" value="KAA1395976.1"/>
    <property type="molecule type" value="Genomic_DNA"/>
</dbReference>
<dbReference type="Pfam" id="PF00890">
    <property type="entry name" value="FAD_binding_2"/>
    <property type="match status" value="1"/>
</dbReference>